<feature type="compositionally biased region" description="Polar residues" evidence="1">
    <location>
        <begin position="233"/>
        <end position="250"/>
    </location>
</feature>
<feature type="compositionally biased region" description="Low complexity" evidence="1">
    <location>
        <begin position="207"/>
        <end position="232"/>
    </location>
</feature>
<accession>A0A1B9GNB5</accession>
<keyword evidence="3" id="KW-1185">Reference proteome</keyword>
<dbReference type="Proteomes" id="UP000092666">
    <property type="component" value="Unassembled WGS sequence"/>
</dbReference>
<name>A0A1B9GNB5_9TREE</name>
<dbReference type="EMBL" id="KI669507">
    <property type="protein sequence ID" value="OCF32542.1"/>
    <property type="molecule type" value="Genomic_DNA"/>
</dbReference>
<sequence length="265" mass="28323">MSSAQDFQLPSEQASAPPTQSSYPASDRKYVGSHRYKRPRNDLLGEWWSGTSDVLVRIGTETFEGKKAIFLTEKRLINVRYGPTQPREGISIFDAHLGQADTFIPDTKLLDSMGNTERKHHVYVASGSSGQDADLRFSLTGDDDTFKPIADRCNLHDAPFLGYHVSANASEWKHGVTYPPSHANAPLSLFGTSTVYFADPKAAASSTARAQSTAPTSALSSAAGEASAPSVSQDGATTAGNTDNPVTSDSDASDLFQWTAGDGTQ</sequence>
<feature type="region of interest" description="Disordered" evidence="1">
    <location>
        <begin position="1"/>
        <end position="30"/>
    </location>
</feature>
<feature type="region of interest" description="Disordered" evidence="1">
    <location>
        <begin position="207"/>
        <end position="265"/>
    </location>
</feature>
<evidence type="ECO:0000313" key="3">
    <source>
        <dbReference type="Proteomes" id="UP000092666"/>
    </source>
</evidence>
<evidence type="ECO:0000256" key="1">
    <source>
        <dbReference type="SAM" id="MobiDB-lite"/>
    </source>
</evidence>
<protein>
    <submittedName>
        <fullName evidence="2">Uncharacterized protein</fullName>
    </submittedName>
</protein>
<proteinExistence type="predicted"/>
<evidence type="ECO:0000313" key="2">
    <source>
        <dbReference type="EMBL" id="OCF32542.1"/>
    </source>
</evidence>
<feature type="compositionally biased region" description="Polar residues" evidence="1">
    <location>
        <begin position="1"/>
        <end position="24"/>
    </location>
</feature>
<dbReference type="AlphaFoldDB" id="A0A1B9GNB5"/>
<reference evidence="3" key="2">
    <citation type="submission" date="2013-12" db="EMBL/GenBank/DDBJ databases">
        <title>Evolution of pathogenesis and genome organization in the Tremellales.</title>
        <authorList>
            <person name="Cuomo C."/>
            <person name="Litvintseva A."/>
            <person name="Heitman J."/>
            <person name="Chen Y."/>
            <person name="Sun S."/>
            <person name="Springer D."/>
            <person name="Dromer F."/>
            <person name="Young S."/>
            <person name="Zeng Q."/>
            <person name="Chapman S."/>
            <person name="Gujja S."/>
            <person name="Saif S."/>
            <person name="Birren B."/>
        </authorList>
    </citation>
    <scope>NUCLEOTIDE SEQUENCE [LARGE SCALE GENOMIC DNA]</scope>
    <source>
        <strain evidence="3">BCC8398</strain>
    </source>
</reference>
<organism evidence="2 3">
    <name type="scientific">Kwoniella heveanensis BCC8398</name>
    <dbReference type="NCBI Taxonomy" id="1296120"/>
    <lineage>
        <taxon>Eukaryota</taxon>
        <taxon>Fungi</taxon>
        <taxon>Dikarya</taxon>
        <taxon>Basidiomycota</taxon>
        <taxon>Agaricomycotina</taxon>
        <taxon>Tremellomycetes</taxon>
        <taxon>Tremellales</taxon>
        <taxon>Cryptococcaceae</taxon>
        <taxon>Kwoniella</taxon>
    </lineage>
</organism>
<gene>
    <name evidence="2" type="ORF">I316_05722</name>
</gene>
<reference evidence="2 3" key="1">
    <citation type="submission" date="2013-07" db="EMBL/GenBank/DDBJ databases">
        <title>The Genome Sequence of Cryptococcus heveanensis BCC8398.</title>
        <authorList>
            <consortium name="The Broad Institute Genome Sequencing Platform"/>
            <person name="Cuomo C."/>
            <person name="Litvintseva A."/>
            <person name="Chen Y."/>
            <person name="Heitman J."/>
            <person name="Sun S."/>
            <person name="Springer D."/>
            <person name="Dromer F."/>
            <person name="Young S.K."/>
            <person name="Zeng Q."/>
            <person name="Gargeya S."/>
            <person name="Fitzgerald M."/>
            <person name="Abouelleil A."/>
            <person name="Alvarado L."/>
            <person name="Berlin A.M."/>
            <person name="Chapman S.B."/>
            <person name="Dewar J."/>
            <person name="Goldberg J."/>
            <person name="Griggs A."/>
            <person name="Gujja S."/>
            <person name="Hansen M."/>
            <person name="Howarth C."/>
            <person name="Imamovic A."/>
            <person name="Larimer J."/>
            <person name="McCowan C."/>
            <person name="Murphy C."/>
            <person name="Pearson M."/>
            <person name="Priest M."/>
            <person name="Roberts A."/>
            <person name="Saif S."/>
            <person name="Shea T."/>
            <person name="Sykes S."/>
            <person name="Wortman J."/>
            <person name="Nusbaum C."/>
            <person name="Birren B."/>
        </authorList>
    </citation>
    <scope>NUCLEOTIDE SEQUENCE [LARGE SCALE GENOMIC DNA]</scope>
    <source>
        <strain evidence="2 3">BCC8398</strain>
    </source>
</reference>